<feature type="transmembrane region" description="Helical" evidence="2">
    <location>
        <begin position="73"/>
        <end position="99"/>
    </location>
</feature>
<evidence type="ECO:0000256" key="2">
    <source>
        <dbReference type="SAM" id="Phobius"/>
    </source>
</evidence>
<keyword evidence="2" id="KW-0472">Membrane</keyword>
<proteinExistence type="predicted"/>
<feature type="transmembrane region" description="Helical" evidence="2">
    <location>
        <begin position="22"/>
        <end position="41"/>
    </location>
</feature>
<sequence length="135" mass="13683">MRWYAYTGCLSVVPFVAEGFRLPWYGTTTVLAAALAAWGLMATLIRPAVAGVPLPAVWAAAGLLALYGTGSLMLHSAVSAGALAAGGYGWALAVAALSYQRRYRAAVRSADAASSSRSSGGATASASGPRASSWV</sequence>
<keyword evidence="2" id="KW-0812">Transmembrane</keyword>
<comment type="caution">
    <text evidence="3">The sequence shown here is derived from an EMBL/GenBank/DDBJ whole genome shotgun (WGS) entry which is preliminary data.</text>
</comment>
<keyword evidence="2" id="KW-1133">Transmembrane helix</keyword>
<keyword evidence="4" id="KW-1185">Reference proteome</keyword>
<gene>
    <name evidence="3" type="ORF">GCM10022255_035320</name>
</gene>
<evidence type="ECO:0000313" key="4">
    <source>
        <dbReference type="Proteomes" id="UP001500620"/>
    </source>
</evidence>
<feature type="region of interest" description="Disordered" evidence="1">
    <location>
        <begin position="114"/>
        <end position="135"/>
    </location>
</feature>
<feature type="transmembrane region" description="Helical" evidence="2">
    <location>
        <begin position="48"/>
        <end position="67"/>
    </location>
</feature>
<organism evidence="3 4">
    <name type="scientific">Dactylosporangium darangshiense</name>
    <dbReference type="NCBI Taxonomy" id="579108"/>
    <lineage>
        <taxon>Bacteria</taxon>
        <taxon>Bacillati</taxon>
        <taxon>Actinomycetota</taxon>
        <taxon>Actinomycetes</taxon>
        <taxon>Micromonosporales</taxon>
        <taxon>Micromonosporaceae</taxon>
        <taxon>Dactylosporangium</taxon>
    </lineage>
</organism>
<dbReference type="Proteomes" id="UP001500620">
    <property type="component" value="Unassembled WGS sequence"/>
</dbReference>
<name>A0ABP8D8E2_9ACTN</name>
<dbReference type="EMBL" id="BAABAT010000008">
    <property type="protein sequence ID" value="GAA4249785.1"/>
    <property type="molecule type" value="Genomic_DNA"/>
</dbReference>
<protein>
    <submittedName>
        <fullName evidence="3">Uncharacterized protein</fullName>
    </submittedName>
</protein>
<evidence type="ECO:0000256" key="1">
    <source>
        <dbReference type="SAM" id="MobiDB-lite"/>
    </source>
</evidence>
<evidence type="ECO:0000313" key="3">
    <source>
        <dbReference type="EMBL" id="GAA4249785.1"/>
    </source>
</evidence>
<accession>A0ABP8D8E2</accession>
<reference evidence="4" key="1">
    <citation type="journal article" date="2019" name="Int. J. Syst. Evol. Microbiol.">
        <title>The Global Catalogue of Microorganisms (GCM) 10K type strain sequencing project: providing services to taxonomists for standard genome sequencing and annotation.</title>
        <authorList>
            <consortium name="The Broad Institute Genomics Platform"/>
            <consortium name="The Broad Institute Genome Sequencing Center for Infectious Disease"/>
            <person name="Wu L."/>
            <person name="Ma J."/>
        </authorList>
    </citation>
    <scope>NUCLEOTIDE SEQUENCE [LARGE SCALE GENOMIC DNA]</scope>
    <source>
        <strain evidence="4">JCM 17441</strain>
    </source>
</reference>